<dbReference type="InterPro" id="IPR018973">
    <property type="entry name" value="MZB"/>
</dbReference>
<evidence type="ECO:0000256" key="1">
    <source>
        <dbReference type="ARBA" id="ARBA00022741"/>
    </source>
</evidence>
<evidence type="ECO:0000256" key="3">
    <source>
        <dbReference type="SAM" id="Coils"/>
    </source>
</evidence>
<keyword evidence="8" id="KW-1185">Reference proteome</keyword>
<dbReference type="Pfam" id="PF09369">
    <property type="entry name" value="MZB"/>
    <property type="match status" value="1"/>
</dbReference>
<dbReference type="PROSITE" id="PS51194">
    <property type="entry name" value="HELICASE_CTER"/>
    <property type="match status" value="1"/>
</dbReference>
<dbReference type="Pfam" id="PF00271">
    <property type="entry name" value="Helicase_C"/>
    <property type="match status" value="1"/>
</dbReference>
<sequence length="2413" mass="262514">MRPTLAAQQLRDTTVEYLTTTFALAEPDTQDALTDFLTDPADGIFRGPYLRIRRPFRPAADGWEKHLDWYETGFTPYAHQAEAFARLSSKDGRTPQPTLVTTGTGSGKTESFLLPVVDHCRREKSAGKHGVKAVLLYPMNALAGDQASRLGDLLADERLLDAGVTAGLYIGEASASGTESPYGRVMVDRSEMRRNPPDILITNYKMLDLLVQRQQDASLWRDADLAYIVIDEFHTYDGAQGTDVAMLLRRLAVAAGADEPGRPLGRICPVATSATLGSAGGGAPAGTGEPSRPGADGDARPMLDFASQVFGTRFPDDAVVGEDRLPVEAFLAPVDPTLPVPTPAELAGLPDPAREKGALADVARAVLGSADLDPRTLGRRLLAHPLTHALLRADVHSPVSALEALSAFEPTSAWRLAALSDPTDAETALARFVALLSEARNPHAPQGSERPLVMIETHLWVRSLSRVLRFTAPEPVFSWTDADQAALTAPNPNGGPGEPLGPAATSDRAIVSAAAQAERRRRVQRTGRLPAAYCRHCGRSGWAAVCPERNPLQLEHAPEEIYRRSVSGGAAKGRVRALIEATPAEAAEQARLLRDQRTRRGRRGTSGQATVMVLEDNGQELRALDPDEVLLDGGKFAEAPDNGVFVTAWIHNRDQDEFAKQDRCPACGQSQGIRFLGAGIAPLTSVVVTQLFTGGELPARDEQDGDRRRTLIFNDSVQDAAHRAGFVASRAWKFSLRSLLYEQLQGRAAENTDEGADGVPLNEVIADLVVRAADEEQKLLSSVVPPDMRDIDRVKKLLAGSKQAGEPSWSLVGERLAFNTLQEFGFSSRWGRTLELTRTVAAEVHLPDPELAARTAQALYEQQLNSMLPTVDAVPDDDGEGGAEDGEGSTARAAEGELPASGPERLRRFEGYVRMLLEHIRAGGGIFHRWLDAFVADEGRNRYLLTGLRSEGMPAFPRGAQAPSFVLLGAASGRTDFERADSAESWFTDYTVRCLGGLDRAGAAAFITALLPRLADPEIGALAHRATGDAKKGKQRGPGVYGLTAGHVRVRPLADSETPHAAVTCPDCGWTQTVAPERTAVWQGMRCPLKQCDGLLTVPSASAAGRAGRDYRYDYYRRLYRESGPYNVVAAEHTGVLKRKEREAVEKGFRRGTLHTDPNVLSCTPTLELGIDIGQLEAVILASLPSTTASYVQRVGRAGRATGNAFMVSLADNSPRALYHLSEPRHLIDGPVTPPGCFLSASELLRRQYTAYLLDLAARGRLHDVPPLVDRAGLLFARGGWATAFVRATSGRTDYAEQFLALFPEIESVRDSGVSAEARRSLLAYAQEGLAKDLREAEAAWKAERTSLQARRDQINEAADSLHENIEDEARDKKALGREAAALGERFQELNNIGAQAFLVEQGLLPNYSLVEEGVRLEATLNHKRPPRRTRAGEADPAAERARWRPEVRTYDRPATAALSELAPGNSYYARGYRHVIEGFDLGPQSTPAEGEGADAAPPVLRTWRVCGECGHTRTGDDAEQNTRPCPRCASTSIGGRTALYTVVVPRKVLSRDKREDARIIDDSETRKQINYTTVTAVDIDPDDVKESWRHTRATFGVDHVREAVIRRFNLGRARPGRRADTFFAGTETNVTGFVLCPLCGGATDREPGHTPVQEELSESVLNSPDHAHHFPWCVVRRRDRRTAPRDLTRVLTAAEHRTEALRILLPAATLNVPERLASFSAALHLGLARHYGGDPAHIRSTPATEPDRDTELTRHYLVLYDALPGGTGYLQRLVDNDGGDFRAVLAAAQRVLLTCPCQSIPGRRACHRCLLPYAQTQREYKDLDRQEALWMLEGLLGPDGHSGWQIDRRPSRDTDRSAEDRIRFAEQAESDLERRFITCLDTWLALPGNGGADHGTTPTGRQGKQFALRSPDGRAVNWEVVAQKDLTGYRTRPDLLFRPVAGAAAQAGPGPLPVAVYLDGYRWHASARTNRIASDAAKRARLRADGMLVWQITWDDVMAWEKQLTEQAAAKAPGRATPAAEVPDALARVMAGPAADAAWPPYPVEGEQSPGGKVRAKWVAAKQNPAVLDSYVYNGAIPSFLGYLRHPNQKLWRALSVRALTGLLTTEPKPVSVSADPTSAVPWIEAVLRGQTPPRPVGQRLTLVQAQDGSGLPLLLVVDRRQEKKQVWSALTVLDDRQDAVKGDRPDHKRRWKAWLNWGNLIQFLDPTGTGQADGVALARTAVDDFDATLLAATAGPATGLLTALREEKAGHGLSAADPAADELPGAGRSPSPAEAVEQAPEPRSGRAGQEEPEHHTSAELAVWRVIQDDLSDGDLAVQQFAGRFIAEYAGKHPNLPVAEVLWDVTGVTMAVELAWPQQKIGVVSPEVAENKDDMAQFARQGWDVRPVDRWSIDELAGRLLSFSANRQEGDA</sequence>
<dbReference type="InterPro" id="IPR011545">
    <property type="entry name" value="DEAD/DEAH_box_helicase_dom"/>
</dbReference>
<accession>A0ABP6K5V4</accession>
<feature type="region of interest" description="Disordered" evidence="4">
    <location>
        <begin position="2253"/>
        <end position="2298"/>
    </location>
</feature>
<dbReference type="SMART" id="SM00487">
    <property type="entry name" value="DEXDc"/>
    <property type="match status" value="1"/>
</dbReference>
<evidence type="ECO:0000313" key="8">
    <source>
        <dbReference type="Proteomes" id="UP001500403"/>
    </source>
</evidence>
<dbReference type="SUPFAM" id="SSF52540">
    <property type="entry name" value="P-loop containing nucleoside triphosphate hydrolases"/>
    <property type="match status" value="2"/>
</dbReference>
<dbReference type="SMART" id="SM00490">
    <property type="entry name" value="HELICc"/>
    <property type="match status" value="1"/>
</dbReference>
<feature type="region of interest" description="Disordered" evidence="4">
    <location>
        <begin position="871"/>
        <end position="900"/>
    </location>
</feature>
<dbReference type="Gene3D" id="3.40.50.300">
    <property type="entry name" value="P-loop containing nucleotide triphosphate hydrolases"/>
    <property type="match status" value="2"/>
</dbReference>
<dbReference type="Proteomes" id="UP001500403">
    <property type="component" value="Unassembled WGS sequence"/>
</dbReference>
<proteinExistence type="predicted"/>
<dbReference type="Pfam" id="PF00270">
    <property type="entry name" value="DEAD"/>
    <property type="match status" value="1"/>
</dbReference>
<feature type="region of interest" description="Disordered" evidence="4">
    <location>
        <begin position="276"/>
        <end position="297"/>
    </location>
</feature>
<comment type="caution">
    <text evidence="7">The sequence shown here is derived from an EMBL/GenBank/DDBJ whole genome shotgun (WGS) entry which is preliminary data.</text>
</comment>
<reference evidence="8" key="1">
    <citation type="journal article" date="2019" name="Int. J. Syst. Evol. Microbiol.">
        <title>The Global Catalogue of Microorganisms (GCM) 10K type strain sequencing project: providing services to taxonomists for standard genome sequencing and annotation.</title>
        <authorList>
            <consortium name="The Broad Institute Genomics Platform"/>
            <consortium name="The Broad Institute Genome Sequencing Center for Infectious Disease"/>
            <person name="Wu L."/>
            <person name="Ma J."/>
        </authorList>
    </citation>
    <scope>NUCLEOTIDE SEQUENCE [LARGE SCALE GENOMIC DNA]</scope>
    <source>
        <strain evidence="8">JCM 9088</strain>
    </source>
</reference>
<dbReference type="GO" id="GO:0004386">
    <property type="term" value="F:helicase activity"/>
    <property type="evidence" value="ECO:0007669"/>
    <property type="project" value="UniProtKB-KW"/>
</dbReference>
<feature type="domain" description="Helicase C-terminal" evidence="6">
    <location>
        <begin position="1084"/>
        <end position="1245"/>
    </location>
</feature>
<dbReference type="EMBL" id="BAAAUD010000053">
    <property type="protein sequence ID" value="GAA2963172.1"/>
    <property type="molecule type" value="Genomic_DNA"/>
</dbReference>
<protein>
    <submittedName>
        <fullName evidence="7">DEAD/DEAH box helicase</fullName>
    </submittedName>
</protein>
<keyword evidence="3" id="KW-0175">Coiled coil</keyword>
<keyword evidence="7" id="KW-0347">Helicase</keyword>
<name>A0ABP6K5V4_9ACTN</name>
<dbReference type="PANTHER" id="PTHR47957:SF3">
    <property type="entry name" value="ATP-DEPENDENT HELICASE HRQ1"/>
    <property type="match status" value="1"/>
</dbReference>
<dbReference type="PANTHER" id="PTHR47957">
    <property type="entry name" value="ATP-DEPENDENT HELICASE HRQ1"/>
    <property type="match status" value="1"/>
</dbReference>
<keyword evidence="7" id="KW-0378">Hydrolase</keyword>
<feature type="compositionally biased region" description="Acidic residues" evidence="4">
    <location>
        <begin position="874"/>
        <end position="887"/>
    </location>
</feature>
<evidence type="ECO:0000259" key="5">
    <source>
        <dbReference type="PROSITE" id="PS51192"/>
    </source>
</evidence>
<dbReference type="RefSeq" id="WP_344498641.1">
    <property type="nucleotide sequence ID" value="NZ_BAAAUD010000053.1"/>
</dbReference>
<gene>
    <name evidence="7" type="ORF">GCM10010446_55880</name>
</gene>
<dbReference type="PROSITE" id="PS51192">
    <property type="entry name" value="HELICASE_ATP_BIND_1"/>
    <property type="match status" value="1"/>
</dbReference>
<feature type="region of interest" description="Disordered" evidence="4">
    <location>
        <begin position="1424"/>
        <end position="1443"/>
    </location>
</feature>
<feature type="compositionally biased region" description="Basic and acidic residues" evidence="4">
    <location>
        <begin position="1431"/>
        <end position="1443"/>
    </location>
</feature>
<keyword evidence="1" id="KW-0547">Nucleotide-binding</keyword>
<evidence type="ECO:0000256" key="2">
    <source>
        <dbReference type="ARBA" id="ARBA00022840"/>
    </source>
</evidence>
<dbReference type="InterPro" id="IPR014001">
    <property type="entry name" value="Helicase_ATP-bd"/>
</dbReference>
<feature type="coiled-coil region" evidence="3">
    <location>
        <begin position="1345"/>
        <end position="1379"/>
    </location>
</feature>
<evidence type="ECO:0000256" key="4">
    <source>
        <dbReference type="SAM" id="MobiDB-lite"/>
    </source>
</evidence>
<keyword evidence="2" id="KW-0067">ATP-binding</keyword>
<evidence type="ECO:0000313" key="7">
    <source>
        <dbReference type="EMBL" id="GAA2963172.1"/>
    </source>
</evidence>
<organism evidence="7 8">
    <name type="scientific">Streptomyces enissocaesilis</name>
    <dbReference type="NCBI Taxonomy" id="332589"/>
    <lineage>
        <taxon>Bacteria</taxon>
        <taxon>Bacillati</taxon>
        <taxon>Actinomycetota</taxon>
        <taxon>Actinomycetes</taxon>
        <taxon>Kitasatosporales</taxon>
        <taxon>Streptomycetaceae</taxon>
        <taxon>Streptomyces</taxon>
        <taxon>Streptomyces rochei group</taxon>
    </lineage>
</organism>
<evidence type="ECO:0000259" key="6">
    <source>
        <dbReference type="PROSITE" id="PS51194"/>
    </source>
</evidence>
<dbReference type="InterPro" id="IPR027417">
    <property type="entry name" value="P-loop_NTPase"/>
</dbReference>
<feature type="domain" description="Helicase ATP-binding" evidence="5">
    <location>
        <begin position="89"/>
        <end position="276"/>
    </location>
</feature>
<dbReference type="InterPro" id="IPR001650">
    <property type="entry name" value="Helicase_C-like"/>
</dbReference>